<keyword evidence="4" id="KW-1003">Cell membrane</keyword>
<dbReference type="Pfam" id="PF03544">
    <property type="entry name" value="TonB_C"/>
    <property type="match status" value="1"/>
</dbReference>
<dbReference type="InterPro" id="IPR006260">
    <property type="entry name" value="TonB/TolA_C"/>
</dbReference>
<dbReference type="SUPFAM" id="SSF74653">
    <property type="entry name" value="TolA/TonB C-terminal domain"/>
    <property type="match status" value="1"/>
</dbReference>
<dbReference type="InterPro" id="IPR051045">
    <property type="entry name" value="TonB-dependent_transducer"/>
</dbReference>
<dbReference type="NCBIfam" id="TIGR01352">
    <property type="entry name" value="tonB_Cterm"/>
    <property type="match status" value="1"/>
</dbReference>
<evidence type="ECO:0000256" key="4">
    <source>
        <dbReference type="ARBA" id="ARBA00022475"/>
    </source>
</evidence>
<dbReference type="InterPro" id="IPR037682">
    <property type="entry name" value="TonB_C"/>
</dbReference>
<keyword evidence="5" id="KW-0997">Cell inner membrane</keyword>
<keyword evidence="14" id="KW-1185">Reference proteome</keyword>
<keyword evidence="9 11" id="KW-0472">Membrane</keyword>
<evidence type="ECO:0000313" key="14">
    <source>
        <dbReference type="Proteomes" id="UP001595616"/>
    </source>
</evidence>
<feature type="region of interest" description="Disordered" evidence="10">
    <location>
        <begin position="66"/>
        <end position="94"/>
    </location>
</feature>
<keyword evidence="6 11" id="KW-0812">Transmembrane</keyword>
<dbReference type="InterPro" id="IPR003538">
    <property type="entry name" value="TonB"/>
</dbReference>
<keyword evidence="3" id="KW-0813">Transport</keyword>
<dbReference type="RefSeq" id="WP_379840007.1">
    <property type="nucleotide sequence ID" value="NZ_JBHRYQ010000001.1"/>
</dbReference>
<comment type="subcellular location">
    <subcellularLocation>
        <location evidence="1">Cell inner membrane</location>
        <topology evidence="1">Single-pass membrane protein</topology>
        <orientation evidence="1">Periplasmic side</orientation>
    </subcellularLocation>
</comment>
<dbReference type="PROSITE" id="PS52015">
    <property type="entry name" value="TONB_CTD"/>
    <property type="match status" value="1"/>
</dbReference>
<feature type="domain" description="TonB C-terminal" evidence="12">
    <location>
        <begin position="177"/>
        <end position="267"/>
    </location>
</feature>
<evidence type="ECO:0000256" key="11">
    <source>
        <dbReference type="SAM" id="Phobius"/>
    </source>
</evidence>
<comment type="caution">
    <text evidence="13">The sequence shown here is derived from an EMBL/GenBank/DDBJ whole genome shotgun (WGS) entry which is preliminary data.</text>
</comment>
<protein>
    <submittedName>
        <fullName evidence="13">TonB family protein</fullName>
    </submittedName>
</protein>
<evidence type="ECO:0000313" key="13">
    <source>
        <dbReference type="EMBL" id="MFC3813102.1"/>
    </source>
</evidence>
<evidence type="ECO:0000256" key="8">
    <source>
        <dbReference type="ARBA" id="ARBA00022989"/>
    </source>
</evidence>
<gene>
    <name evidence="13" type="ORF">ACFOOI_20725</name>
</gene>
<evidence type="ECO:0000256" key="10">
    <source>
        <dbReference type="SAM" id="MobiDB-lite"/>
    </source>
</evidence>
<proteinExistence type="inferred from homology"/>
<dbReference type="Gene3D" id="3.30.1150.10">
    <property type="match status" value="1"/>
</dbReference>
<feature type="transmembrane region" description="Helical" evidence="11">
    <location>
        <begin position="32"/>
        <end position="51"/>
    </location>
</feature>
<dbReference type="Proteomes" id="UP001595616">
    <property type="component" value="Unassembled WGS sequence"/>
</dbReference>
<evidence type="ECO:0000256" key="2">
    <source>
        <dbReference type="ARBA" id="ARBA00006555"/>
    </source>
</evidence>
<accession>A0ABV7Z311</accession>
<evidence type="ECO:0000256" key="3">
    <source>
        <dbReference type="ARBA" id="ARBA00022448"/>
    </source>
</evidence>
<dbReference type="PANTHER" id="PTHR33446:SF2">
    <property type="entry name" value="PROTEIN TONB"/>
    <property type="match status" value="1"/>
</dbReference>
<evidence type="ECO:0000256" key="6">
    <source>
        <dbReference type="ARBA" id="ARBA00022692"/>
    </source>
</evidence>
<dbReference type="EMBL" id="JBHRYQ010000001">
    <property type="protein sequence ID" value="MFC3813102.1"/>
    <property type="molecule type" value="Genomic_DNA"/>
</dbReference>
<evidence type="ECO:0000256" key="9">
    <source>
        <dbReference type="ARBA" id="ARBA00023136"/>
    </source>
</evidence>
<dbReference type="PRINTS" id="PR01374">
    <property type="entry name" value="TONBPROTEIN"/>
</dbReference>
<evidence type="ECO:0000256" key="7">
    <source>
        <dbReference type="ARBA" id="ARBA00022927"/>
    </source>
</evidence>
<reference evidence="14" key="1">
    <citation type="journal article" date="2019" name="Int. J. Syst. Evol. Microbiol.">
        <title>The Global Catalogue of Microorganisms (GCM) 10K type strain sequencing project: providing services to taxonomists for standard genome sequencing and annotation.</title>
        <authorList>
            <consortium name="The Broad Institute Genomics Platform"/>
            <consortium name="The Broad Institute Genome Sequencing Center for Infectious Disease"/>
            <person name="Wu L."/>
            <person name="Ma J."/>
        </authorList>
    </citation>
    <scope>NUCLEOTIDE SEQUENCE [LARGE SCALE GENOMIC DNA]</scope>
    <source>
        <strain evidence="14">CECT 7956</strain>
    </source>
</reference>
<keyword evidence="7" id="KW-0653">Protein transport</keyword>
<dbReference type="PANTHER" id="PTHR33446">
    <property type="entry name" value="PROTEIN TONB-RELATED"/>
    <property type="match status" value="1"/>
</dbReference>
<evidence type="ECO:0000256" key="5">
    <source>
        <dbReference type="ARBA" id="ARBA00022519"/>
    </source>
</evidence>
<evidence type="ECO:0000256" key="1">
    <source>
        <dbReference type="ARBA" id="ARBA00004383"/>
    </source>
</evidence>
<comment type="similarity">
    <text evidence="2">Belongs to the TonB family.</text>
</comment>
<evidence type="ECO:0000259" key="12">
    <source>
        <dbReference type="PROSITE" id="PS52015"/>
    </source>
</evidence>
<keyword evidence="8 11" id="KW-1133">Transmembrane helix</keyword>
<organism evidence="13 14">
    <name type="scientific">Lacihabitans lacunae</name>
    <dbReference type="NCBI Taxonomy" id="1028214"/>
    <lineage>
        <taxon>Bacteria</taxon>
        <taxon>Pseudomonadati</taxon>
        <taxon>Bacteroidota</taxon>
        <taxon>Cytophagia</taxon>
        <taxon>Cytophagales</taxon>
        <taxon>Leadbetterellaceae</taxon>
        <taxon>Lacihabitans</taxon>
    </lineage>
</organism>
<name>A0ABV7Z311_9BACT</name>
<sequence length="267" mass="29758">MGALNEIIFENRNKEYGAYKLREEYSLYLKKALLTGLGIFILLFGGAFTYLKYGKVKALDIDEGTTIDLTPEPKTPEKPKEIITPPPAKLEEPEPQNQIKFLPPEAKIDESVINETPPPGPEEMEKAIISDKTIKGEEVTSVFAIPPAPIETKIINIDQPMDDKPFTAVEQMPDFPGGLTELYKFLNANINYPSAAQKSNTSGRVVVNFVVNEDGTISNLKLLKGIGFGCDEESYRVIKKMSKWNPGKQNGKAVKVYYSLPILFKLE</sequence>